<dbReference type="SUPFAM" id="SSF52540">
    <property type="entry name" value="P-loop containing nucleoside triphosphate hydrolases"/>
    <property type="match status" value="1"/>
</dbReference>
<comment type="caution">
    <text evidence="4">The sequence shown here is derived from an EMBL/GenBank/DDBJ whole genome shotgun (WGS) entry which is preliminary data.</text>
</comment>
<protein>
    <recommendedName>
        <fullName evidence="3">Bacterial type II secretion system protein E domain-containing protein</fullName>
    </recommendedName>
</protein>
<name>X1I0E3_9ZZZZ</name>
<dbReference type="GO" id="GO:0016887">
    <property type="term" value="F:ATP hydrolysis activity"/>
    <property type="evidence" value="ECO:0007669"/>
    <property type="project" value="TreeGrafter"/>
</dbReference>
<dbReference type="GO" id="GO:0005886">
    <property type="term" value="C:plasma membrane"/>
    <property type="evidence" value="ECO:0007669"/>
    <property type="project" value="TreeGrafter"/>
</dbReference>
<keyword evidence="2" id="KW-0067">ATP-binding</keyword>
<dbReference type="Pfam" id="PF00437">
    <property type="entry name" value="T2SSE"/>
    <property type="match status" value="1"/>
</dbReference>
<evidence type="ECO:0000313" key="4">
    <source>
        <dbReference type="EMBL" id="GAH59534.1"/>
    </source>
</evidence>
<dbReference type="AlphaFoldDB" id="X1I0E3"/>
<feature type="non-terminal residue" evidence="4">
    <location>
        <position position="1"/>
    </location>
</feature>
<proteinExistence type="predicted"/>
<evidence type="ECO:0000256" key="1">
    <source>
        <dbReference type="ARBA" id="ARBA00022741"/>
    </source>
</evidence>
<dbReference type="GO" id="GO:0005524">
    <property type="term" value="F:ATP binding"/>
    <property type="evidence" value="ECO:0007669"/>
    <property type="project" value="UniProtKB-KW"/>
</dbReference>
<gene>
    <name evidence="4" type="ORF">S03H2_36906</name>
</gene>
<sequence>DFQKIKKILKGVPKEVFELKKDMKIPKAKGCPDCNLTGYRGRIGIFEAFLVDSEMEKFILKNPSIAALRDFARKKGMITLKQDGIIKVLEGITTIKEVERITGE</sequence>
<dbReference type="InterPro" id="IPR027417">
    <property type="entry name" value="P-loop_NTPase"/>
</dbReference>
<keyword evidence="1" id="KW-0547">Nucleotide-binding</keyword>
<accession>X1I0E3</accession>
<dbReference type="PANTHER" id="PTHR30258:SF3">
    <property type="entry name" value="SLL1921 PROTEIN"/>
    <property type="match status" value="1"/>
</dbReference>
<evidence type="ECO:0000256" key="2">
    <source>
        <dbReference type="ARBA" id="ARBA00022840"/>
    </source>
</evidence>
<dbReference type="PANTHER" id="PTHR30258">
    <property type="entry name" value="TYPE II SECRETION SYSTEM PROTEIN GSPE-RELATED"/>
    <property type="match status" value="1"/>
</dbReference>
<dbReference type="InterPro" id="IPR001482">
    <property type="entry name" value="T2SS/T4SS_dom"/>
</dbReference>
<dbReference type="Gene3D" id="3.40.50.300">
    <property type="entry name" value="P-loop containing nucleotide triphosphate hydrolases"/>
    <property type="match status" value="1"/>
</dbReference>
<reference evidence="4" key="1">
    <citation type="journal article" date="2014" name="Front. Microbiol.">
        <title>High frequency of phylogenetically diverse reductive dehalogenase-homologous genes in deep subseafloor sedimentary metagenomes.</title>
        <authorList>
            <person name="Kawai M."/>
            <person name="Futagami T."/>
            <person name="Toyoda A."/>
            <person name="Takaki Y."/>
            <person name="Nishi S."/>
            <person name="Hori S."/>
            <person name="Arai W."/>
            <person name="Tsubouchi T."/>
            <person name="Morono Y."/>
            <person name="Uchiyama I."/>
            <person name="Ito T."/>
            <person name="Fujiyama A."/>
            <person name="Inagaki F."/>
            <person name="Takami H."/>
        </authorList>
    </citation>
    <scope>NUCLEOTIDE SEQUENCE</scope>
    <source>
        <strain evidence="4">Expedition CK06-06</strain>
    </source>
</reference>
<feature type="domain" description="Bacterial type II secretion system protein E" evidence="3">
    <location>
        <begin position="21"/>
        <end position="100"/>
    </location>
</feature>
<evidence type="ECO:0000259" key="3">
    <source>
        <dbReference type="Pfam" id="PF00437"/>
    </source>
</evidence>
<organism evidence="4">
    <name type="scientific">marine sediment metagenome</name>
    <dbReference type="NCBI Taxonomy" id="412755"/>
    <lineage>
        <taxon>unclassified sequences</taxon>
        <taxon>metagenomes</taxon>
        <taxon>ecological metagenomes</taxon>
    </lineage>
</organism>
<dbReference type="EMBL" id="BARU01022681">
    <property type="protein sequence ID" value="GAH59534.1"/>
    <property type="molecule type" value="Genomic_DNA"/>
</dbReference>